<feature type="compositionally biased region" description="Acidic residues" evidence="1">
    <location>
        <begin position="300"/>
        <end position="352"/>
    </location>
</feature>
<evidence type="ECO:0008006" key="4">
    <source>
        <dbReference type="Google" id="ProtNLM"/>
    </source>
</evidence>
<evidence type="ECO:0000313" key="2">
    <source>
        <dbReference type="EMBL" id="KAK5066749.1"/>
    </source>
</evidence>
<comment type="caution">
    <text evidence="2">The sequence shown here is derived from an EMBL/GenBank/DDBJ whole genome shotgun (WGS) entry which is preliminary data.</text>
</comment>
<keyword evidence="3" id="KW-1185">Reference proteome</keyword>
<reference evidence="2 3" key="1">
    <citation type="submission" date="2023-08" db="EMBL/GenBank/DDBJ databases">
        <title>Black Yeasts Isolated from many extreme environments.</title>
        <authorList>
            <person name="Coleine C."/>
            <person name="Stajich J.E."/>
            <person name="Selbmann L."/>
        </authorList>
    </citation>
    <scope>NUCLEOTIDE SEQUENCE [LARGE SCALE GENOMIC DNA]</scope>
    <source>
        <strain evidence="2 3">CCFEE 6328</strain>
    </source>
</reference>
<protein>
    <recommendedName>
        <fullName evidence="4">HNH nuclease domain-containing protein</fullName>
    </recommendedName>
</protein>
<name>A0ABR0JMT2_9EURO</name>
<feature type="compositionally biased region" description="Basic and acidic residues" evidence="1">
    <location>
        <begin position="277"/>
        <end position="288"/>
    </location>
</feature>
<organism evidence="2 3">
    <name type="scientific">Exophiala sideris</name>
    <dbReference type="NCBI Taxonomy" id="1016849"/>
    <lineage>
        <taxon>Eukaryota</taxon>
        <taxon>Fungi</taxon>
        <taxon>Dikarya</taxon>
        <taxon>Ascomycota</taxon>
        <taxon>Pezizomycotina</taxon>
        <taxon>Eurotiomycetes</taxon>
        <taxon>Chaetothyriomycetidae</taxon>
        <taxon>Chaetothyriales</taxon>
        <taxon>Herpotrichiellaceae</taxon>
        <taxon>Exophiala</taxon>
    </lineage>
</organism>
<proteinExistence type="predicted"/>
<sequence>MASPVAPNTAEVQIPSGRALGFLDLDKDIRLQVYNILEAQPFSDVYGWDRILMKHSSPDDYNELVETEGTRKSLRLTCWTIAEEWTPAFFRSTTICLNSQENQRTPSMFRDAFLNCEREDAIRLRELPDRLGDSLTKKNDSAERLLRLRDSAIQNIRRIEYNGSRPGMFVSIHDDWEDTEVRCPNMYRSDAKRLREFGAIFRHHQPRLRLETLSVICNDESQVFFLWKEITRCIGQTKAATLLRGATVTRLQDDDSGIQLFFRRPSPAACRSTEVTDPDHDSDSDKFCFADTSEGTSESGDNDTESDLDDDGTSNGDDDDDDDDDDIPNSDEEDMSSCCENSEEDISDSESDFDVRSRVSNISGCSNFSPSFAEENKNAFIFPEGWDSDGEQVGEQDSMNKEDDEIDGYPNRKRRFSEVEE</sequence>
<gene>
    <name evidence="2" type="ORF">LTR69_002096</name>
</gene>
<evidence type="ECO:0000313" key="3">
    <source>
        <dbReference type="Proteomes" id="UP001345691"/>
    </source>
</evidence>
<dbReference type="Proteomes" id="UP001345691">
    <property type="component" value="Unassembled WGS sequence"/>
</dbReference>
<accession>A0ABR0JMT2</accession>
<evidence type="ECO:0000256" key="1">
    <source>
        <dbReference type="SAM" id="MobiDB-lite"/>
    </source>
</evidence>
<feature type="region of interest" description="Disordered" evidence="1">
    <location>
        <begin position="269"/>
        <end position="354"/>
    </location>
</feature>
<feature type="region of interest" description="Disordered" evidence="1">
    <location>
        <begin position="383"/>
        <end position="421"/>
    </location>
</feature>
<dbReference type="EMBL" id="JAVRRF010000003">
    <property type="protein sequence ID" value="KAK5066749.1"/>
    <property type="molecule type" value="Genomic_DNA"/>
</dbReference>